<sequence>MMDVEGLSAKSRVPDSDHKGVANRSVAFWSDELKSAEFSSLTTQLLKIILWELVPYIWWVGSIEEGIFESAVPFYFWA</sequence>
<gene>
    <name evidence="1" type="ORF">L6452_23620</name>
</gene>
<keyword evidence="2" id="KW-1185">Reference proteome</keyword>
<proteinExistence type="predicted"/>
<dbReference type="Proteomes" id="UP001055879">
    <property type="component" value="Linkage Group LG07"/>
</dbReference>
<evidence type="ECO:0000313" key="2">
    <source>
        <dbReference type="Proteomes" id="UP001055879"/>
    </source>
</evidence>
<reference evidence="1 2" key="2">
    <citation type="journal article" date="2022" name="Mol. Ecol. Resour.">
        <title>The genomes of chicory, endive, great burdock and yacon provide insights into Asteraceae paleo-polyploidization history and plant inulin production.</title>
        <authorList>
            <person name="Fan W."/>
            <person name="Wang S."/>
            <person name="Wang H."/>
            <person name="Wang A."/>
            <person name="Jiang F."/>
            <person name="Liu H."/>
            <person name="Zhao H."/>
            <person name="Xu D."/>
            <person name="Zhang Y."/>
        </authorList>
    </citation>
    <scope>NUCLEOTIDE SEQUENCE [LARGE SCALE GENOMIC DNA]</scope>
    <source>
        <strain evidence="2">cv. Niubang</strain>
    </source>
</reference>
<accession>A0ACB9B1G3</accession>
<name>A0ACB9B1G3_ARCLA</name>
<organism evidence="1 2">
    <name type="scientific">Arctium lappa</name>
    <name type="common">Greater burdock</name>
    <name type="synonym">Lappa major</name>
    <dbReference type="NCBI Taxonomy" id="4217"/>
    <lineage>
        <taxon>Eukaryota</taxon>
        <taxon>Viridiplantae</taxon>
        <taxon>Streptophyta</taxon>
        <taxon>Embryophyta</taxon>
        <taxon>Tracheophyta</taxon>
        <taxon>Spermatophyta</taxon>
        <taxon>Magnoliopsida</taxon>
        <taxon>eudicotyledons</taxon>
        <taxon>Gunneridae</taxon>
        <taxon>Pentapetalae</taxon>
        <taxon>asterids</taxon>
        <taxon>campanulids</taxon>
        <taxon>Asterales</taxon>
        <taxon>Asteraceae</taxon>
        <taxon>Carduoideae</taxon>
        <taxon>Cardueae</taxon>
        <taxon>Arctiinae</taxon>
        <taxon>Arctium</taxon>
    </lineage>
</organism>
<comment type="caution">
    <text evidence="1">The sequence shown here is derived from an EMBL/GenBank/DDBJ whole genome shotgun (WGS) entry which is preliminary data.</text>
</comment>
<reference evidence="2" key="1">
    <citation type="journal article" date="2022" name="Mol. Ecol. Resour.">
        <title>The genomes of chicory, endive, great burdock and yacon provide insights into Asteraceae palaeo-polyploidization history and plant inulin production.</title>
        <authorList>
            <person name="Fan W."/>
            <person name="Wang S."/>
            <person name="Wang H."/>
            <person name="Wang A."/>
            <person name="Jiang F."/>
            <person name="Liu H."/>
            <person name="Zhao H."/>
            <person name="Xu D."/>
            <person name="Zhang Y."/>
        </authorList>
    </citation>
    <scope>NUCLEOTIDE SEQUENCE [LARGE SCALE GENOMIC DNA]</scope>
    <source>
        <strain evidence="2">cv. Niubang</strain>
    </source>
</reference>
<protein>
    <submittedName>
        <fullName evidence="1">Uncharacterized protein</fullName>
    </submittedName>
</protein>
<dbReference type="EMBL" id="CM042053">
    <property type="protein sequence ID" value="KAI3716347.1"/>
    <property type="molecule type" value="Genomic_DNA"/>
</dbReference>
<evidence type="ECO:0000313" key="1">
    <source>
        <dbReference type="EMBL" id="KAI3716347.1"/>
    </source>
</evidence>